<dbReference type="PRINTS" id="PR00742">
    <property type="entry name" value="GLHYDRLASE35"/>
</dbReference>
<keyword evidence="5 7" id="KW-0326">Glycosidase</keyword>
<evidence type="ECO:0000313" key="14">
    <source>
        <dbReference type="Proteomes" id="UP001445076"/>
    </source>
</evidence>
<dbReference type="InterPro" id="IPR048913">
    <property type="entry name" value="BetaGal_gal-bd"/>
</dbReference>
<dbReference type="SUPFAM" id="SSF49785">
    <property type="entry name" value="Galactose-binding domain-like"/>
    <property type="match status" value="1"/>
</dbReference>
<dbReference type="SUPFAM" id="SSF51445">
    <property type="entry name" value="(Trans)glycosidases"/>
    <property type="match status" value="1"/>
</dbReference>
<comment type="catalytic activity">
    <reaction evidence="7">
        <text>Hydrolysis of terminal non-reducing beta-D-galactose residues in beta-D-galactosides.</text>
        <dbReference type="EC" id="3.2.1.23"/>
    </reaction>
</comment>
<evidence type="ECO:0000313" key="13">
    <source>
        <dbReference type="EMBL" id="KAK8753119.1"/>
    </source>
</evidence>
<evidence type="ECO:0000256" key="9">
    <source>
        <dbReference type="SAM" id="SignalP"/>
    </source>
</evidence>
<keyword evidence="2 9" id="KW-0732">Signal</keyword>
<dbReference type="PANTHER" id="PTHR23421">
    <property type="entry name" value="BETA-GALACTOSIDASE RELATED"/>
    <property type="match status" value="1"/>
</dbReference>
<keyword evidence="3 7" id="KW-0378">Hydrolase</keyword>
<dbReference type="InterPro" id="IPR008979">
    <property type="entry name" value="Galactose-bd-like_sf"/>
</dbReference>
<feature type="active site" description="Nucleophile" evidence="6">
    <location>
        <position position="276"/>
    </location>
</feature>
<evidence type="ECO:0000259" key="10">
    <source>
        <dbReference type="Pfam" id="PF01301"/>
    </source>
</evidence>
<gene>
    <name evidence="13" type="ORF">OTU49_002622</name>
</gene>
<feature type="domain" description="Beta-galactosidase 1-like first all-beta" evidence="11">
    <location>
        <begin position="410"/>
        <end position="520"/>
    </location>
</feature>
<feature type="active site" description="Proton donor" evidence="6">
    <location>
        <position position="196"/>
    </location>
</feature>
<dbReference type="InterPro" id="IPR031330">
    <property type="entry name" value="Gly_Hdrlase_35_cat"/>
</dbReference>
<sequence>MEGKKNKGFVYILLCFILSDVAPGLLRQADGGPRSFEIDYANDRFLKDGLPFRYVSGSIHYFRVPASLWADRLGKLRMAGFNAVQTVVEWSSHEPEPGVFDFAGNHDLEGFIKTAQEQDLLVILRVGPFICAERDMGGLPYWLLRLHPNIRLRTSDPNEGYLTHVDAWLSQVLLPKIKPLLYENGGPVIMVQVENEYGSSSNCDFKYTTHLREVLRQHLGPSLVLFTVDSTGSSNLKCGKIQEVYATVDFGLGTDPKMMFEQQRLFEPRGPLVNSEFYPGWIDHWGEPHHKTNTQELASGLDAILALNASVNMYMFHGGTSFGFTAGSNVGGTFQSCPTSYDYDAPVSEAGDPTEKYHAVREVISKYLVLPPGPVPPVPQKAEYGKIEVMALGSVMQLLPLLQGVTQPWPLTFEQLQVSNGLVVYHTVLSIRVPDPARLSLYDIHDRGYVFVNERYVGVVSREQRLYDLAVSALPGDSIHIIVESLGRVSVGPKLNDFKGLTTNVTINNHELEGWTMTPLPLTNTTRLHHVLQRLRQTLTLSPLLGTQQGGMTFYSGTFTVPSEESHPLDSFLRLDGWSKGVAWVNDLCLGRYWPEVGPQVTLYVPRVVLRQGTNTITLLELEKSPCTTSKSACRVSLVDTHQVDGPTPN</sequence>
<organism evidence="13 14">
    <name type="scientific">Cherax quadricarinatus</name>
    <name type="common">Australian red claw crayfish</name>
    <dbReference type="NCBI Taxonomy" id="27406"/>
    <lineage>
        <taxon>Eukaryota</taxon>
        <taxon>Metazoa</taxon>
        <taxon>Ecdysozoa</taxon>
        <taxon>Arthropoda</taxon>
        <taxon>Crustacea</taxon>
        <taxon>Multicrustacea</taxon>
        <taxon>Malacostraca</taxon>
        <taxon>Eumalacostraca</taxon>
        <taxon>Eucarida</taxon>
        <taxon>Decapoda</taxon>
        <taxon>Pleocyemata</taxon>
        <taxon>Astacidea</taxon>
        <taxon>Parastacoidea</taxon>
        <taxon>Parastacidae</taxon>
        <taxon>Cherax</taxon>
    </lineage>
</organism>
<dbReference type="Gene3D" id="3.20.20.80">
    <property type="entry name" value="Glycosidases"/>
    <property type="match status" value="1"/>
</dbReference>
<evidence type="ECO:0000256" key="5">
    <source>
        <dbReference type="ARBA" id="ARBA00023295"/>
    </source>
</evidence>
<dbReference type="InterPro" id="IPR017853">
    <property type="entry name" value="GH"/>
</dbReference>
<dbReference type="Pfam" id="PF01301">
    <property type="entry name" value="Glyco_hydro_35"/>
    <property type="match status" value="1"/>
</dbReference>
<evidence type="ECO:0000256" key="7">
    <source>
        <dbReference type="RuleBase" id="RU000675"/>
    </source>
</evidence>
<reference evidence="13 14" key="1">
    <citation type="journal article" date="2024" name="BMC Genomics">
        <title>Genome assembly of redclaw crayfish (Cherax quadricarinatus) provides insights into its immune adaptation and hypoxia tolerance.</title>
        <authorList>
            <person name="Liu Z."/>
            <person name="Zheng J."/>
            <person name="Li H."/>
            <person name="Fang K."/>
            <person name="Wang S."/>
            <person name="He J."/>
            <person name="Zhou D."/>
            <person name="Weng S."/>
            <person name="Chi M."/>
            <person name="Gu Z."/>
            <person name="He J."/>
            <person name="Li F."/>
            <person name="Wang M."/>
        </authorList>
    </citation>
    <scope>NUCLEOTIDE SEQUENCE [LARGE SCALE GENOMIC DNA]</scope>
    <source>
        <strain evidence="13">ZL_2023a</strain>
    </source>
</reference>
<dbReference type="GO" id="GO:0004565">
    <property type="term" value="F:beta-galactosidase activity"/>
    <property type="evidence" value="ECO:0007669"/>
    <property type="project" value="UniProtKB-EC"/>
</dbReference>
<feature type="domain" description="Beta-galactosidase galactose-binding" evidence="12">
    <location>
        <begin position="552"/>
        <end position="615"/>
    </location>
</feature>
<evidence type="ECO:0000256" key="2">
    <source>
        <dbReference type="ARBA" id="ARBA00022729"/>
    </source>
</evidence>
<dbReference type="FunFam" id="3.20.20.80:FF:000017">
    <property type="entry name" value="Beta-galactosidase"/>
    <property type="match status" value="1"/>
</dbReference>
<dbReference type="EMBL" id="JARKIK010000003">
    <property type="protein sequence ID" value="KAK8753119.1"/>
    <property type="molecule type" value="Genomic_DNA"/>
</dbReference>
<keyword evidence="14" id="KW-1185">Reference proteome</keyword>
<evidence type="ECO:0000259" key="12">
    <source>
        <dbReference type="Pfam" id="PF21467"/>
    </source>
</evidence>
<dbReference type="InterPro" id="IPR048912">
    <property type="entry name" value="BetaGal1-like_ABD1"/>
</dbReference>
<comment type="similarity">
    <text evidence="1 8">Belongs to the glycosyl hydrolase 35 family.</text>
</comment>
<name>A0AAW0YSR6_CHEQU</name>
<evidence type="ECO:0000256" key="8">
    <source>
        <dbReference type="RuleBase" id="RU003679"/>
    </source>
</evidence>
<evidence type="ECO:0000256" key="6">
    <source>
        <dbReference type="PIRSR" id="PIRSR006336-1"/>
    </source>
</evidence>
<evidence type="ECO:0000256" key="4">
    <source>
        <dbReference type="ARBA" id="ARBA00023180"/>
    </source>
</evidence>
<dbReference type="GO" id="GO:0005975">
    <property type="term" value="P:carbohydrate metabolic process"/>
    <property type="evidence" value="ECO:0007669"/>
    <property type="project" value="InterPro"/>
</dbReference>
<protein>
    <recommendedName>
        <fullName evidence="7">Beta-galactosidase</fullName>
        <ecNumber evidence="7">3.2.1.23</ecNumber>
    </recommendedName>
</protein>
<dbReference type="InterPro" id="IPR019801">
    <property type="entry name" value="Glyco_hydro_35_CS"/>
</dbReference>
<comment type="caution">
    <text evidence="13">The sequence shown here is derived from an EMBL/GenBank/DDBJ whole genome shotgun (WGS) entry which is preliminary data.</text>
</comment>
<dbReference type="InterPro" id="IPR001944">
    <property type="entry name" value="Glycoside_Hdrlase_35"/>
</dbReference>
<evidence type="ECO:0000256" key="1">
    <source>
        <dbReference type="ARBA" id="ARBA00009809"/>
    </source>
</evidence>
<dbReference type="InterPro" id="IPR026283">
    <property type="entry name" value="B-gal_1-like"/>
</dbReference>
<dbReference type="Proteomes" id="UP001445076">
    <property type="component" value="Unassembled WGS sequence"/>
</dbReference>
<feature type="signal peptide" evidence="9">
    <location>
        <begin position="1"/>
        <end position="23"/>
    </location>
</feature>
<dbReference type="PIRSF" id="PIRSF006336">
    <property type="entry name" value="B-gal"/>
    <property type="match status" value="1"/>
</dbReference>
<dbReference type="Pfam" id="PF21467">
    <property type="entry name" value="BetaGal_gal-bd"/>
    <property type="match status" value="1"/>
</dbReference>
<keyword evidence="4" id="KW-0325">Glycoprotein</keyword>
<evidence type="ECO:0000256" key="3">
    <source>
        <dbReference type="ARBA" id="ARBA00022801"/>
    </source>
</evidence>
<dbReference type="PROSITE" id="PS01182">
    <property type="entry name" value="GLYCOSYL_HYDROL_F35"/>
    <property type="match status" value="1"/>
</dbReference>
<accession>A0AAW0YSR6</accession>
<proteinExistence type="inferred from homology"/>
<feature type="chain" id="PRO_5043474892" description="Beta-galactosidase" evidence="9">
    <location>
        <begin position="24"/>
        <end position="650"/>
    </location>
</feature>
<feature type="domain" description="Glycoside hydrolase 35 catalytic" evidence="10">
    <location>
        <begin position="45"/>
        <end position="366"/>
    </location>
</feature>
<dbReference type="Gene3D" id="2.60.120.260">
    <property type="entry name" value="Galactose-binding domain-like"/>
    <property type="match status" value="2"/>
</dbReference>
<evidence type="ECO:0000259" key="11">
    <source>
        <dbReference type="Pfam" id="PF21317"/>
    </source>
</evidence>
<dbReference type="Pfam" id="PF21317">
    <property type="entry name" value="BetaGal_ABD_1"/>
    <property type="match status" value="1"/>
</dbReference>
<dbReference type="EC" id="3.2.1.23" evidence="7"/>
<dbReference type="AlphaFoldDB" id="A0AAW0YSR6"/>